<dbReference type="InterPro" id="IPR046450">
    <property type="entry name" value="PA_dom_sf"/>
</dbReference>
<dbReference type="AlphaFoldDB" id="A0A1H1MPW6"/>
<dbReference type="InterPro" id="IPR045175">
    <property type="entry name" value="M28_fam"/>
</dbReference>
<name>A0A1H1MPW6_9FLAO</name>
<dbReference type="Pfam" id="PF04389">
    <property type="entry name" value="Peptidase_M28"/>
    <property type="match status" value="1"/>
</dbReference>
<keyword evidence="3" id="KW-1185">Reference proteome</keyword>
<dbReference type="PROSITE" id="PS00018">
    <property type="entry name" value="EF_HAND_1"/>
    <property type="match status" value="1"/>
</dbReference>
<dbReference type="SUPFAM" id="SSF52025">
    <property type="entry name" value="PA domain"/>
    <property type="match status" value="1"/>
</dbReference>
<dbReference type="InterPro" id="IPR007484">
    <property type="entry name" value="Peptidase_M28"/>
</dbReference>
<dbReference type="STRING" id="1249933.SAMN04489797_0367"/>
<accession>A0A1H1MPW6</accession>
<dbReference type="SUPFAM" id="SSF53187">
    <property type="entry name" value="Zn-dependent exopeptidases"/>
    <property type="match status" value="1"/>
</dbReference>
<feature type="domain" description="Peptidase M28" evidence="1">
    <location>
        <begin position="295"/>
        <end position="507"/>
    </location>
</feature>
<reference evidence="2 3" key="1">
    <citation type="submission" date="2016-10" db="EMBL/GenBank/DDBJ databases">
        <authorList>
            <person name="Varghese N."/>
            <person name="Submissions S."/>
        </authorList>
    </citation>
    <scope>NUCLEOTIDE SEQUENCE [LARGE SCALE GENOMIC DNA]</scope>
    <source>
        <strain evidence="2 3">RHA_55</strain>
    </source>
</reference>
<protein>
    <submittedName>
        <fullName evidence="2">PA domain-containing protein</fullName>
    </submittedName>
</protein>
<evidence type="ECO:0000313" key="2">
    <source>
        <dbReference type="EMBL" id="SDR87959.1"/>
    </source>
</evidence>
<dbReference type="Gene3D" id="3.50.30.30">
    <property type="match status" value="1"/>
</dbReference>
<dbReference type="EMBL" id="LT629774">
    <property type="protein sequence ID" value="SDR87959.1"/>
    <property type="molecule type" value="Genomic_DNA"/>
</dbReference>
<dbReference type="GO" id="GO:0008235">
    <property type="term" value="F:metalloexopeptidase activity"/>
    <property type="evidence" value="ECO:0007669"/>
    <property type="project" value="InterPro"/>
</dbReference>
<sequence length="527" mass="58827">MKKLLLLGVAFAVVTSCGTSSKSSTNKTQNTVSEKIAPSIYASTITSAELKTMLYKYASDEFEGRNTGEKGQKMAVEYLKQKYIDMAIPTPLGGDDYFQEVPLEKRKVAEAKLTVNGKTFKSFEDHIVLTLTNSTKTTLDHIVYVGYGIDDDHYSDYKNIDVKGKFVLVKSGEPKDAEGNYITSGTTDATKWTNGRQSIFSKREAAIANGAKGIILMDTNLFSRYSSFYQRQAESGIAGRLALKTNEPGIVMLMVNETLGKALNSTISEDATPKVIETNITLDVENKSESITSENVVAYIEGSEKPEEIVVISAHLDHEGIKNGEIYNGADDDGSGTVAILEIAQAFKMAEKAGHGPKRSILFLHVTGEEKGLLGSKHYTDNDPIFPLENTVADLNIDMIGRVDPSHEDDTRNYIYLIGSDKLSTDLHTLSEEMNKKYVNMELDYKYNDDNDPNRFYYRSDHYNFAKNNIPVIFYFNGTHADYHKPSDTPDKIEYDLLETRTKLVFYTAWEVANRDKRLVVDKATSK</sequence>
<gene>
    <name evidence="2" type="ORF">SAMN04489797_0367</name>
</gene>
<dbReference type="Proteomes" id="UP000198963">
    <property type="component" value="Chromosome I"/>
</dbReference>
<dbReference type="PROSITE" id="PS51257">
    <property type="entry name" value="PROKAR_LIPOPROTEIN"/>
    <property type="match status" value="1"/>
</dbReference>
<evidence type="ECO:0000313" key="3">
    <source>
        <dbReference type="Proteomes" id="UP000198963"/>
    </source>
</evidence>
<dbReference type="GO" id="GO:0006508">
    <property type="term" value="P:proteolysis"/>
    <property type="evidence" value="ECO:0007669"/>
    <property type="project" value="InterPro"/>
</dbReference>
<evidence type="ECO:0000259" key="1">
    <source>
        <dbReference type="Pfam" id="PF04389"/>
    </source>
</evidence>
<dbReference type="RefSeq" id="WP_092443686.1">
    <property type="nucleotide sequence ID" value="NZ_LT629774.1"/>
</dbReference>
<proteinExistence type="predicted"/>
<dbReference type="Gene3D" id="3.40.630.10">
    <property type="entry name" value="Zn peptidases"/>
    <property type="match status" value="1"/>
</dbReference>
<dbReference type="PANTHER" id="PTHR12147:SF26">
    <property type="entry name" value="PEPTIDASE M28 DOMAIN-CONTAINING PROTEIN"/>
    <property type="match status" value="1"/>
</dbReference>
<dbReference type="PANTHER" id="PTHR12147">
    <property type="entry name" value="METALLOPEPTIDASE M28 FAMILY MEMBER"/>
    <property type="match status" value="1"/>
</dbReference>
<organism evidence="2 3">
    <name type="scientific">Winogradskyella sediminis</name>
    <dbReference type="NCBI Taxonomy" id="1382466"/>
    <lineage>
        <taxon>Bacteria</taxon>
        <taxon>Pseudomonadati</taxon>
        <taxon>Bacteroidota</taxon>
        <taxon>Flavobacteriia</taxon>
        <taxon>Flavobacteriales</taxon>
        <taxon>Flavobacteriaceae</taxon>
        <taxon>Winogradskyella</taxon>
    </lineage>
</organism>
<dbReference type="InterPro" id="IPR018247">
    <property type="entry name" value="EF_Hand_1_Ca_BS"/>
</dbReference>